<feature type="domain" description="CSC1/OSCA1-like cytosolic" evidence="11">
    <location>
        <begin position="215"/>
        <end position="376"/>
    </location>
</feature>
<feature type="transmembrane region" description="Helical" evidence="8">
    <location>
        <begin position="698"/>
        <end position="717"/>
    </location>
</feature>
<evidence type="ECO:0000256" key="4">
    <source>
        <dbReference type="ARBA" id="ARBA00022692"/>
    </source>
</evidence>
<keyword evidence="3" id="KW-0813">Transport</keyword>
<feature type="transmembrane region" description="Helical" evidence="8">
    <location>
        <begin position="168"/>
        <end position="192"/>
    </location>
</feature>
<dbReference type="EMBL" id="JADGJW010000001">
    <property type="protein sequence ID" value="KAJ3228492.1"/>
    <property type="molecule type" value="Genomic_DNA"/>
</dbReference>
<keyword evidence="13" id="KW-1185">Reference proteome</keyword>
<evidence type="ECO:0000256" key="7">
    <source>
        <dbReference type="SAM" id="MobiDB-lite"/>
    </source>
</evidence>
<feature type="transmembrane region" description="Helical" evidence="8">
    <location>
        <begin position="20"/>
        <end position="41"/>
    </location>
</feature>
<proteinExistence type="inferred from homology"/>
<feature type="compositionally biased region" description="Polar residues" evidence="7">
    <location>
        <begin position="968"/>
        <end position="1023"/>
    </location>
</feature>
<dbReference type="PANTHER" id="PTHR13018">
    <property type="entry name" value="PROBABLE MEMBRANE PROTEIN DUF221-RELATED"/>
    <property type="match status" value="1"/>
</dbReference>
<evidence type="ECO:0000256" key="6">
    <source>
        <dbReference type="ARBA" id="ARBA00023136"/>
    </source>
</evidence>
<dbReference type="Pfam" id="PF13967">
    <property type="entry name" value="RSN1_TM"/>
    <property type="match status" value="1"/>
</dbReference>
<reference evidence="12" key="1">
    <citation type="submission" date="2020-05" db="EMBL/GenBank/DDBJ databases">
        <title>Phylogenomic resolution of chytrid fungi.</title>
        <authorList>
            <person name="Stajich J.E."/>
            <person name="Amses K."/>
            <person name="Simmons R."/>
            <person name="Seto K."/>
            <person name="Myers J."/>
            <person name="Bonds A."/>
            <person name="Quandt C.A."/>
            <person name="Barry K."/>
            <person name="Liu P."/>
            <person name="Grigoriev I."/>
            <person name="Longcore J.E."/>
            <person name="James T.Y."/>
        </authorList>
    </citation>
    <scope>NUCLEOTIDE SEQUENCE</scope>
    <source>
        <strain evidence="12">JEL0476</strain>
    </source>
</reference>
<keyword evidence="5 8" id="KW-1133">Transmembrane helix</keyword>
<feature type="domain" description="CSC1/OSCA1-like N-terminal transmembrane" evidence="10">
    <location>
        <begin position="19"/>
        <end position="189"/>
    </location>
</feature>
<feature type="compositionally biased region" description="Basic and acidic residues" evidence="7">
    <location>
        <begin position="879"/>
        <end position="892"/>
    </location>
</feature>
<dbReference type="GO" id="GO:0005227">
    <property type="term" value="F:calcium-activated cation channel activity"/>
    <property type="evidence" value="ECO:0007669"/>
    <property type="project" value="InterPro"/>
</dbReference>
<evidence type="ECO:0000256" key="5">
    <source>
        <dbReference type="ARBA" id="ARBA00022989"/>
    </source>
</evidence>
<evidence type="ECO:0000259" key="9">
    <source>
        <dbReference type="Pfam" id="PF02714"/>
    </source>
</evidence>
<dbReference type="GO" id="GO:0005886">
    <property type="term" value="C:plasma membrane"/>
    <property type="evidence" value="ECO:0007669"/>
    <property type="project" value="TreeGrafter"/>
</dbReference>
<dbReference type="Pfam" id="PF14703">
    <property type="entry name" value="PHM7_cyt"/>
    <property type="match status" value="1"/>
</dbReference>
<dbReference type="AlphaFoldDB" id="A0AAD5UC03"/>
<feature type="transmembrane region" description="Helical" evidence="8">
    <location>
        <begin position="101"/>
        <end position="123"/>
    </location>
</feature>
<evidence type="ECO:0000313" key="13">
    <source>
        <dbReference type="Proteomes" id="UP001211065"/>
    </source>
</evidence>
<evidence type="ECO:0000256" key="2">
    <source>
        <dbReference type="ARBA" id="ARBA00007779"/>
    </source>
</evidence>
<name>A0AAD5UC03_9FUNG</name>
<comment type="caution">
    <text evidence="12">The sequence shown here is derived from an EMBL/GenBank/DDBJ whole genome shotgun (WGS) entry which is preliminary data.</text>
</comment>
<organism evidence="12 13">
    <name type="scientific">Clydaea vesicula</name>
    <dbReference type="NCBI Taxonomy" id="447962"/>
    <lineage>
        <taxon>Eukaryota</taxon>
        <taxon>Fungi</taxon>
        <taxon>Fungi incertae sedis</taxon>
        <taxon>Chytridiomycota</taxon>
        <taxon>Chytridiomycota incertae sedis</taxon>
        <taxon>Chytridiomycetes</taxon>
        <taxon>Lobulomycetales</taxon>
        <taxon>Lobulomycetaceae</taxon>
        <taxon>Clydaea</taxon>
    </lineage>
</organism>
<feature type="domain" description="CSC1/OSCA1-like 7TM region" evidence="9">
    <location>
        <begin position="387"/>
        <end position="683"/>
    </location>
</feature>
<evidence type="ECO:0000256" key="3">
    <source>
        <dbReference type="ARBA" id="ARBA00022448"/>
    </source>
</evidence>
<evidence type="ECO:0000256" key="1">
    <source>
        <dbReference type="ARBA" id="ARBA00004141"/>
    </source>
</evidence>
<dbReference type="InterPro" id="IPR032880">
    <property type="entry name" value="CSC1/OSCA1-like_N"/>
</dbReference>
<feature type="transmembrane region" description="Helical" evidence="8">
    <location>
        <begin position="389"/>
        <end position="415"/>
    </location>
</feature>
<evidence type="ECO:0000256" key="8">
    <source>
        <dbReference type="SAM" id="Phobius"/>
    </source>
</evidence>
<feature type="compositionally biased region" description="Polar residues" evidence="7">
    <location>
        <begin position="895"/>
        <end position="930"/>
    </location>
</feature>
<keyword evidence="4 8" id="KW-0812">Transmembrane</keyword>
<dbReference type="InterPro" id="IPR045122">
    <property type="entry name" value="Csc1-like"/>
</dbReference>
<accession>A0AAD5UC03</accession>
<comment type="similarity">
    <text evidence="2">Belongs to the CSC1 (TC 1.A.17) family.</text>
</comment>
<dbReference type="PANTHER" id="PTHR13018:SF139">
    <property type="entry name" value="PHOSPHATE METABOLISM PROTEIN 7"/>
    <property type="match status" value="1"/>
</dbReference>
<protein>
    <submittedName>
        <fullName evidence="12">Transmembrane protein 63C</fullName>
    </submittedName>
</protein>
<gene>
    <name evidence="12" type="primary">TMEM63C</name>
    <name evidence="12" type="ORF">HK099_000047</name>
</gene>
<evidence type="ECO:0000259" key="10">
    <source>
        <dbReference type="Pfam" id="PF13967"/>
    </source>
</evidence>
<evidence type="ECO:0000259" key="11">
    <source>
        <dbReference type="Pfam" id="PF14703"/>
    </source>
</evidence>
<comment type="subcellular location">
    <subcellularLocation>
        <location evidence="1">Membrane</location>
        <topology evidence="1">Multi-pass membrane protein</topology>
    </subcellularLocation>
</comment>
<keyword evidence="6 8" id="KW-0472">Membrane</keyword>
<dbReference type="InterPro" id="IPR003864">
    <property type="entry name" value="CSC1/OSCA1-like_7TM"/>
</dbReference>
<feature type="transmembrane region" description="Helical" evidence="8">
    <location>
        <begin position="590"/>
        <end position="607"/>
    </location>
</feature>
<feature type="region of interest" description="Disordered" evidence="7">
    <location>
        <begin position="872"/>
        <end position="1023"/>
    </location>
</feature>
<feature type="transmembrane region" description="Helical" evidence="8">
    <location>
        <begin position="661"/>
        <end position="686"/>
    </location>
</feature>
<feature type="transmembrane region" description="Helical" evidence="8">
    <location>
        <begin position="482"/>
        <end position="504"/>
    </location>
</feature>
<dbReference type="Proteomes" id="UP001211065">
    <property type="component" value="Unassembled WGS sequence"/>
</dbReference>
<evidence type="ECO:0000313" key="12">
    <source>
        <dbReference type="EMBL" id="KAJ3228492.1"/>
    </source>
</evidence>
<sequence length="1023" mass="117634">MSDTSANTQLKTNTDLQGLGTAFGIQVLISFGVILVFSLILRPYHRVIYEPRSKFAPDSKKPLPLTKEPLSWIQTTRKVDILLAVDKIGLDAVMYLRFIKFCVHFFLCATVFAVPLCLFHYFIMPAPPKPTTRRSKAKVSYSLELLTISNIHFKVEEFGGDTDPNFYYWFYMYSSLLWMASLWCYYNLYVIWRQFTHLRRHWFKTAEFNNGHHNKTLLLSGVPDELKSEEKLQRHYEKLFEKESYGNFQLIVGRDSKKLTTLVTEHLKCTEKMEKTLIKFLKSSKGKRPTHSEDGQKVDSINFYSKKLNELEEQIYDLRVNGDKKLEQDSSAFISFDTILSCHKVAKKLEHPLNIGGVLDPSVKLCPNYDDVIWKNVGLSKSALRGRRFLTIAIFIAIALGWTGLVSFVTVLTQLDTIKTFSPQLALLINENKFFTIFFTSILGPLLLASLNLLLPIILRYLTVFQGVKTNEGVEKSVLRKYYFFLLYQFLLTTGVTTLLVTYFSSLNLNPQTGEQIVEKTNADGTTTTNGVFNTLLTPIASGFLKFSTTFIILASQSLTGYSIEIAQAVPLLSNMIKRRFFNLTPRQDYIWFTTVSICLFRLLFYRRSIYSTIRIIRCVYFMLEIYLSDKNIAAFSFTYSIMKYQILYVYETRVETGGTWWPKVSTLILIGLFLCQFTTAGVLSMKIWIENSGRSRGPVIMATIAPAATLLFWFYINRTFAVNTKFVSEDLSSYAAAFQKETENFNLEEEVFNPAFAKPLPKIWLPSSLENKVEQFHKLEYSSLEDYLKKKNPYMFDNQRNNANDSSSTLGSAFDVAKAHRLAAQAQRNDDFVRRETMKRMSALGNPIQLGGELRGYEADSLKYRQQYSSDNFGFSDYEGRPLMVEDRPESPHYMQSTGNMYPQPNNQEIGSQNVGHPQELSQSQMRYGQTQYTNQPQNPQPYYQNSRPSPQQQFQPHQSSALHYQRQPQLAGSVISTASHRSANSSHNPAGYQQSSQHHQRNFPQQRYPQSNHVKNNYNQG</sequence>
<dbReference type="Pfam" id="PF02714">
    <property type="entry name" value="RSN1_7TM"/>
    <property type="match status" value="1"/>
</dbReference>
<feature type="compositionally biased region" description="Low complexity" evidence="7">
    <location>
        <begin position="931"/>
        <end position="962"/>
    </location>
</feature>
<dbReference type="InterPro" id="IPR027815">
    <property type="entry name" value="CSC1/OSCA1-like_cyt"/>
</dbReference>
<feature type="transmembrane region" description="Helical" evidence="8">
    <location>
        <begin position="435"/>
        <end position="462"/>
    </location>
</feature>